<sequence>MEKEIMFFSATSYDPFNNIDLCLSVRIGLRHPDPVVETSSLSSVNPPDVWYRLSIPEETIDRGWLSALQLEAVTYAAQVWTFLHILTSNVITTYGSFPLHGTAWFTFGGHNMRCLCISSEKYIFYTSLFQIKYGKISSKHNGSVKKGVIFATYSSLIGESQSGGKYKTRFKQLLHWCGDDFDGVIIFDECHKAKNVCPIGSSKPTKTGLAVLELQNKLPKARVVYASATGASEPRNMAYMNRLGIWGEGTPFKEFTNFIQAVERRGVGAMEIVAMDMKLRGMYIARQLSFTGVTFKIEEVPLTQVYIKMYNKAVRLWVSAREKFQQAANLMDAEQRMKKSMWGQFWSAHQRFFKYLCIASKVRRVVQLAREEVKNGKCVVIGLQSTGEARTLEALEEGGGELNDFVSTAKGVLQSLVEKHFPAPDRQKLFSLLGIDLSVKETPSPKETSAEQKGKKRKGTIRMHVETAIAIEPEESSCVTSQDAVEDAQRMKRDLLEKLEQLAEDLPPNTLDELIDELGGPDNVAEMTGRKGRVVSNDDGSISYESRSELDVPVEILNLTEKQRFMDGDKNIAIISEAASSGISLQADRRVKNQRRRVHMTLELPWSADRAIQQFGRTHRSNQVTAPEYVFLISELAGEQRFASIVAKRLESLGALTHGDRRATETRDLSRFNFDNKVRLDHTHQIRNGLIGVGLINVEDRSGVLSLDKDYNNIGKFLNRILGMEVHQQNALFQYFSDTLSAVIQNAKKSGRYDMGILGKKHHCDAIIIIYECHSWLMSTNCSCLQVSVERGMSWEDATHVWADQNGPDDGFYVQVNKLFEVNPRKRLFMVYRPNIGKQVKLETYVDIKKRSKKVLSDDAKQHWIDQYNSSANVCSHAYWRGNCKKVSVGLQCEIGLRCRTYYVLCGSVLSVWTKVEGVLSSVSGTNVKMQIVRLRTEDGQRIVGRFVLLKVIVNLLTTQCFNFNCKPLLCGIFHLLLNFRKLIKRFMPSFDYTLFKFVLNHKSRKI</sequence>
<dbReference type="Pfam" id="PF25373">
    <property type="entry name" value="SBNO"/>
    <property type="match status" value="1"/>
</dbReference>
<feature type="domain" description="SBNO alpha/beta" evidence="4">
    <location>
        <begin position="793"/>
        <end position="898"/>
    </location>
</feature>
<dbReference type="Proteomes" id="UP000694701">
    <property type="component" value="Unplaced"/>
</dbReference>
<evidence type="ECO:0000259" key="3">
    <source>
        <dbReference type="Pfam" id="PF13872"/>
    </source>
</evidence>
<dbReference type="InterPro" id="IPR026741">
    <property type="entry name" value="SNO"/>
</dbReference>
<dbReference type="Ensembl" id="ENSCCRT00020048374.1">
    <property type="protein sequence ID" value="ENSCCRP00020044340.1"/>
    <property type="gene ID" value="ENSCCRG00020018660.1"/>
</dbReference>
<dbReference type="Pfam" id="PF13872">
    <property type="entry name" value="AAA_34"/>
    <property type="match status" value="2"/>
</dbReference>
<dbReference type="AlphaFoldDB" id="A0A8C2EQ95"/>
<dbReference type="SUPFAM" id="SSF52540">
    <property type="entry name" value="P-loop containing nucleoside triphosphate hydrolases"/>
    <property type="match status" value="2"/>
</dbReference>
<feature type="domain" description="Strawberry notch helicase C" evidence="2">
    <location>
        <begin position="509"/>
        <end position="758"/>
    </location>
</feature>
<proteinExistence type="inferred from homology"/>
<evidence type="ECO:0000313" key="5">
    <source>
        <dbReference type="Ensembl" id="ENSCCRP00020044340.1"/>
    </source>
</evidence>
<organism evidence="5 6">
    <name type="scientific">Cyprinus carpio</name>
    <name type="common">Common carp</name>
    <dbReference type="NCBI Taxonomy" id="7962"/>
    <lineage>
        <taxon>Eukaryota</taxon>
        <taxon>Metazoa</taxon>
        <taxon>Chordata</taxon>
        <taxon>Craniata</taxon>
        <taxon>Vertebrata</taxon>
        <taxon>Euteleostomi</taxon>
        <taxon>Actinopterygii</taxon>
        <taxon>Neopterygii</taxon>
        <taxon>Teleostei</taxon>
        <taxon>Ostariophysi</taxon>
        <taxon>Cypriniformes</taxon>
        <taxon>Cyprinidae</taxon>
        <taxon>Cyprininae</taxon>
        <taxon>Cyprinus</taxon>
    </lineage>
</organism>
<dbReference type="InterPro" id="IPR039187">
    <property type="entry name" value="SNO_AAA"/>
</dbReference>
<evidence type="ECO:0000259" key="4">
    <source>
        <dbReference type="Pfam" id="PF25373"/>
    </source>
</evidence>
<dbReference type="GO" id="GO:0005634">
    <property type="term" value="C:nucleus"/>
    <property type="evidence" value="ECO:0007669"/>
    <property type="project" value="TreeGrafter"/>
</dbReference>
<dbReference type="PANTHER" id="PTHR12706">
    <property type="entry name" value="STRAWBERRY NOTCH-RELATED"/>
    <property type="match status" value="1"/>
</dbReference>
<dbReference type="InterPro" id="IPR026937">
    <property type="entry name" value="SBNO_Helicase_C_dom"/>
</dbReference>
<dbReference type="Gene3D" id="3.40.50.300">
    <property type="entry name" value="P-loop containing nucleotide triphosphate hydrolases"/>
    <property type="match status" value="1"/>
</dbReference>
<dbReference type="InterPro" id="IPR057332">
    <property type="entry name" value="SBNO_a/b_dom"/>
</dbReference>
<protein>
    <submittedName>
        <fullName evidence="5">Strawberry notch homolog 1 (Drosophila)</fullName>
    </submittedName>
</protein>
<comment type="similarity">
    <text evidence="1">Belongs to the SBNO family.</text>
</comment>
<dbReference type="GO" id="GO:0006355">
    <property type="term" value="P:regulation of DNA-templated transcription"/>
    <property type="evidence" value="ECO:0007669"/>
    <property type="project" value="InterPro"/>
</dbReference>
<dbReference type="Pfam" id="PF13871">
    <property type="entry name" value="Helicase_C_4"/>
    <property type="match status" value="1"/>
</dbReference>
<evidence type="ECO:0000256" key="1">
    <source>
        <dbReference type="ARBA" id="ARBA00006992"/>
    </source>
</evidence>
<dbReference type="GO" id="GO:0031490">
    <property type="term" value="F:chromatin DNA binding"/>
    <property type="evidence" value="ECO:0007669"/>
    <property type="project" value="TreeGrafter"/>
</dbReference>
<accession>A0A8C2EQ95</accession>
<evidence type="ECO:0000313" key="6">
    <source>
        <dbReference type="Proteomes" id="UP000694701"/>
    </source>
</evidence>
<feature type="domain" description="Strawberry notch AAA" evidence="3">
    <location>
        <begin position="128"/>
        <end position="312"/>
    </location>
</feature>
<dbReference type="GO" id="GO:0042393">
    <property type="term" value="F:histone binding"/>
    <property type="evidence" value="ECO:0007669"/>
    <property type="project" value="TreeGrafter"/>
</dbReference>
<name>A0A8C2EQ95_CYPCA</name>
<reference evidence="5" key="1">
    <citation type="submission" date="2025-08" db="UniProtKB">
        <authorList>
            <consortium name="Ensembl"/>
        </authorList>
    </citation>
    <scope>IDENTIFICATION</scope>
</reference>
<feature type="domain" description="Strawberry notch AAA" evidence="3">
    <location>
        <begin position="30"/>
        <end position="80"/>
    </location>
</feature>
<evidence type="ECO:0000259" key="2">
    <source>
        <dbReference type="Pfam" id="PF13871"/>
    </source>
</evidence>
<dbReference type="InterPro" id="IPR027417">
    <property type="entry name" value="P-loop_NTPase"/>
</dbReference>
<dbReference type="PANTHER" id="PTHR12706:SF8">
    <property type="entry name" value="PROTEIN STRAWBERRY NOTCH HOMOLOG 1"/>
    <property type="match status" value="1"/>
</dbReference>